<dbReference type="GeneID" id="37118237"/>
<gene>
    <name evidence="2" type="ORF">BO94DRAFT_591181</name>
</gene>
<protein>
    <recommendedName>
        <fullName evidence="4">BZIP domain-containing protein</fullName>
    </recommendedName>
</protein>
<evidence type="ECO:0008006" key="4">
    <source>
        <dbReference type="Google" id="ProtNLM"/>
    </source>
</evidence>
<comment type="caution">
    <text evidence="2">The sequence shown here is derived from an EMBL/GenBank/DDBJ whole genome shotgun (WGS) entry which is preliminary data.</text>
</comment>
<dbReference type="RefSeq" id="XP_025461630.1">
    <property type="nucleotide sequence ID" value="XM_025616094.1"/>
</dbReference>
<dbReference type="PANTHER" id="PTHR38116:SF1">
    <property type="entry name" value="BZIP DOMAIN-CONTAINING PROTEIN"/>
    <property type="match status" value="1"/>
</dbReference>
<feature type="compositionally biased region" description="Polar residues" evidence="1">
    <location>
        <begin position="1"/>
        <end position="17"/>
    </location>
</feature>
<proteinExistence type="predicted"/>
<dbReference type="Proteomes" id="UP000246702">
    <property type="component" value="Unassembled WGS sequence"/>
</dbReference>
<accession>A0A317UXP8</accession>
<sequence length="317" mass="36292">MASQGANQSSLILSTSDSRAEPVGKRIRLRQLSERIAAWPEDDWSGISDPKMRRRLQNRLNQKARRLQIKLDANATSTDDNKSGSHASGEVEDGRLITLPIVEDGQPPSNVHFNIDSTARLSLAAIEEIHILAPDTAKTKRLMQQFEALARAEYMLCSPRTDMLLHLIQFNFIKAVRQNMDVFGLTPEQVHDDALSLFNVTGPWQHDFEGSLPSSLHATIVQRTVHHHPWLDLIPYPQMRDNLILAGESYDETQLCVDMKERGLLVWKDPWDPSGWEVTESFARSWAWVLRGCWDLFQSTNSWRARRNEKPLFPYRT</sequence>
<dbReference type="EMBL" id="MSFK01000052">
    <property type="protein sequence ID" value="PWY66366.1"/>
    <property type="molecule type" value="Genomic_DNA"/>
</dbReference>
<organism evidence="2 3">
    <name type="scientific">Aspergillus sclerotioniger CBS 115572</name>
    <dbReference type="NCBI Taxonomy" id="1450535"/>
    <lineage>
        <taxon>Eukaryota</taxon>
        <taxon>Fungi</taxon>
        <taxon>Dikarya</taxon>
        <taxon>Ascomycota</taxon>
        <taxon>Pezizomycotina</taxon>
        <taxon>Eurotiomycetes</taxon>
        <taxon>Eurotiomycetidae</taxon>
        <taxon>Eurotiales</taxon>
        <taxon>Aspergillaceae</taxon>
        <taxon>Aspergillus</taxon>
        <taxon>Aspergillus subgen. Circumdati</taxon>
    </lineage>
</organism>
<dbReference type="OrthoDB" id="2245989at2759"/>
<evidence type="ECO:0000313" key="2">
    <source>
        <dbReference type="EMBL" id="PWY66366.1"/>
    </source>
</evidence>
<keyword evidence="3" id="KW-1185">Reference proteome</keyword>
<dbReference type="InterPro" id="IPR021833">
    <property type="entry name" value="DUF3425"/>
</dbReference>
<dbReference type="PANTHER" id="PTHR38116">
    <property type="entry name" value="CHROMOSOME 7, WHOLE GENOME SHOTGUN SEQUENCE"/>
    <property type="match status" value="1"/>
</dbReference>
<name>A0A317UXP8_9EURO</name>
<reference evidence="2 3" key="1">
    <citation type="submission" date="2016-12" db="EMBL/GenBank/DDBJ databases">
        <title>The genomes of Aspergillus section Nigri reveals drivers in fungal speciation.</title>
        <authorList>
            <consortium name="DOE Joint Genome Institute"/>
            <person name="Vesth T.C."/>
            <person name="Nybo J."/>
            <person name="Theobald S."/>
            <person name="Brandl J."/>
            <person name="Frisvad J.C."/>
            <person name="Nielsen K.F."/>
            <person name="Lyhne E.K."/>
            <person name="Kogle M.E."/>
            <person name="Kuo A."/>
            <person name="Riley R."/>
            <person name="Clum A."/>
            <person name="Nolan M."/>
            <person name="Lipzen A."/>
            <person name="Salamov A."/>
            <person name="Henrissat B."/>
            <person name="Wiebenga A."/>
            <person name="De Vries R.P."/>
            <person name="Grigoriev I.V."/>
            <person name="Mortensen U.H."/>
            <person name="Andersen M.R."/>
            <person name="Baker S.E."/>
        </authorList>
    </citation>
    <scope>NUCLEOTIDE SEQUENCE [LARGE SCALE GENOMIC DNA]</scope>
    <source>
        <strain evidence="2 3">CBS 115572</strain>
    </source>
</reference>
<evidence type="ECO:0000313" key="3">
    <source>
        <dbReference type="Proteomes" id="UP000246702"/>
    </source>
</evidence>
<dbReference type="Pfam" id="PF11905">
    <property type="entry name" value="DUF3425"/>
    <property type="match status" value="1"/>
</dbReference>
<dbReference type="AlphaFoldDB" id="A0A317UXP8"/>
<feature type="region of interest" description="Disordered" evidence="1">
    <location>
        <begin position="70"/>
        <end position="90"/>
    </location>
</feature>
<feature type="region of interest" description="Disordered" evidence="1">
    <location>
        <begin position="1"/>
        <end position="20"/>
    </location>
</feature>
<evidence type="ECO:0000256" key="1">
    <source>
        <dbReference type="SAM" id="MobiDB-lite"/>
    </source>
</evidence>